<dbReference type="GO" id="GO:0006637">
    <property type="term" value="P:acyl-CoA metabolic process"/>
    <property type="evidence" value="ECO:0007669"/>
    <property type="project" value="InterPro"/>
</dbReference>
<dbReference type="InterPro" id="IPR049449">
    <property type="entry name" value="TesB_ACOT8-like_N"/>
</dbReference>
<dbReference type="GO" id="GO:0047617">
    <property type="term" value="F:fatty acyl-CoA hydrolase activity"/>
    <property type="evidence" value="ECO:0007669"/>
    <property type="project" value="InterPro"/>
</dbReference>
<dbReference type="KEGG" id="gom:D7316_02528"/>
<name>A0A3G8JM03_9ACTN</name>
<dbReference type="Proteomes" id="UP000271469">
    <property type="component" value="Chromosome"/>
</dbReference>
<evidence type="ECO:0000256" key="1">
    <source>
        <dbReference type="ARBA" id="ARBA00006538"/>
    </source>
</evidence>
<dbReference type="OrthoDB" id="9781019at2"/>
<feature type="domain" description="Acyl-CoA thioesterase-like N-terminal HotDog" evidence="3">
    <location>
        <begin position="40"/>
        <end position="118"/>
    </location>
</feature>
<dbReference type="InterPro" id="IPR029069">
    <property type="entry name" value="HotDog_dom_sf"/>
</dbReference>
<keyword evidence="2 5" id="KW-0378">Hydrolase</keyword>
<dbReference type="CDD" id="cd03445">
    <property type="entry name" value="Thioesterase_II_repeat2"/>
    <property type="match status" value="1"/>
</dbReference>
<protein>
    <submittedName>
        <fullName evidence="5">Acyl-CoA thioesterase 2</fullName>
        <ecNumber evidence="5">3.1.2.-</ecNumber>
    </submittedName>
</protein>
<dbReference type="CDD" id="cd03444">
    <property type="entry name" value="Thioesterase_II_repeat1"/>
    <property type="match status" value="1"/>
</dbReference>
<proteinExistence type="inferred from homology"/>
<dbReference type="EC" id="3.1.2.-" evidence="5"/>
<evidence type="ECO:0000256" key="2">
    <source>
        <dbReference type="ARBA" id="ARBA00022801"/>
    </source>
</evidence>
<evidence type="ECO:0000259" key="4">
    <source>
        <dbReference type="Pfam" id="PF20789"/>
    </source>
</evidence>
<dbReference type="SUPFAM" id="SSF54637">
    <property type="entry name" value="Thioesterase/thiol ester dehydrase-isomerase"/>
    <property type="match status" value="2"/>
</dbReference>
<evidence type="ECO:0000259" key="3">
    <source>
        <dbReference type="Pfam" id="PF13622"/>
    </source>
</evidence>
<dbReference type="AlphaFoldDB" id="A0A3G8JM03"/>
<evidence type="ECO:0000313" key="6">
    <source>
        <dbReference type="Proteomes" id="UP000271469"/>
    </source>
</evidence>
<organism evidence="5 6">
    <name type="scientific">Gordonia insulae</name>
    <dbReference type="NCBI Taxonomy" id="2420509"/>
    <lineage>
        <taxon>Bacteria</taxon>
        <taxon>Bacillati</taxon>
        <taxon>Actinomycetota</taxon>
        <taxon>Actinomycetes</taxon>
        <taxon>Mycobacteriales</taxon>
        <taxon>Gordoniaceae</taxon>
        <taxon>Gordonia</taxon>
    </lineage>
</organism>
<feature type="domain" description="Acyl-CoA thioesterase-like C-terminal" evidence="4">
    <location>
        <begin position="155"/>
        <end position="293"/>
    </location>
</feature>
<dbReference type="InterPro" id="IPR049450">
    <property type="entry name" value="ACOT8-like_C"/>
</dbReference>
<dbReference type="Gene3D" id="2.40.160.210">
    <property type="entry name" value="Acyl-CoA thioesterase, double hotdog domain"/>
    <property type="match status" value="1"/>
</dbReference>
<dbReference type="PANTHER" id="PTHR11066:SF34">
    <property type="entry name" value="ACYL-COENZYME A THIOESTERASE 8"/>
    <property type="match status" value="1"/>
</dbReference>
<dbReference type="InterPro" id="IPR003703">
    <property type="entry name" value="Acyl_CoA_thio"/>
</dbReference>
<dbReference type="GO" id="GO:0009062">
    <property type="term" value="P:fatty acid catabolic process"/>
    <property type="evidence" value="ECO:0007669"/>
    <property type="project" value="TreeGrafter"/>
</dbReference>
<evidence type="ECO:0000313" key="5">
    <source>
        <dbReference type="EMBL" id="AZG45928.1"/>
    </source>
</evidence>
<dbReference type="PANTHER" id="PTHR11066">
    <property type="entry name" value="ACYL-COA THIOESTERASE"/>
    <property type="match status" value="1"/>
</dbReference>
<dbReference type="InterPro" id="IPR042171">
    <property type="entry name" value="Acyl-CoA_hotdog"/>
</dbReference>
<dbReference type="EMBL" id="CP033972">
    <property type="protein sequence ID" value="AZG45928.1"/>
    <property type="molecule type" value="Genomic_DNA"/>
</dbReference>
<dbReference type="Pfam" id="PF13622">
    <property type="entry name" value="4HBT_3"/>
    <property type="match status" value="1"/>
</dbReference>
<keyword evidence="6" id="KW-1185">Reference proteome</keyword>
<sequence length="297" mass="32839">MPLSPGTGASSSIDRPSVGGILDVCACGPDSFRGDSYTRARRVYGGQTLGQAMTAAGRTVHNDHRPHSLHGHFIHPGRSDVPVDYTVERIRDGETFSTRQVRGSQGDRIVLIATVSFQQAEHGLAHQDTTATPAPTPEALPRFEDSVSASDLGDARWLRRLLSTVGVEFRFPEEYPRLANRRGEPRPPVQRAWIRTCESLDDNPLTHAAGFAYCSDLFLLSAALPPHARHIDTPGMQLASLDHAVWLHAPFRADEWHLYEQHGYWMGNGRGISSGRLFDRDGILLASTMQEGLLRFR</sequence>
<reference evidence="5 6" key="1">
    <citation type="submission" date="2018-11" db="EMBL/GenBank/DDBJ databases">
        <title>Gordonia insulae sp. nov., isolated from an island soil.</title>
        <authorList>
            <person name="Kim Y.S."/>
            <person name="Kim S.B."/>
        </authorList>
    </citation>
    <scope>NUCLEOTIDE SEQUENCE [LARGE SCALE GENOMIC DNA]</scope>
    <source>
        <strain evidence="5 6">MMS17-SY073</strain>
    </source>
</reference>
<dbReference type="RefSeq" id="WP_124708526.1">
    <property type="nucleotide sequence ID" value="NZ_CP033972.1"/>
</dbReference>
<accession>A0A3G8JM03</accession>
<dbReference type="Pfam" id="PF20789">
    <property type="entry name" value="4HBT_3C"/>
    <property type="match status" value="1"/>
</dbReference>
<gene>
    <name evidence="5" type="primary">tesB_6</name>
    <name evidence="5" type="ORF">D7316_02528</name>
</gene>
<comment type="similarity">
    <text evidence="1">Belongs to the C/M/P thioester hydrolase family.</text>
</comment>